<name>A0A5M3MER4_CONPW</name>
<keyword evidence="1" id="KW-0472">Membrane</keyword>
<dbReference type="Gene3D" id="2.130.10.10">
    <property type="entry name" value="YVTN repeat-like/Quinoprotein amine dehydrogenase"/>
    <property type="match status" value="1"/>
</dbReference>
<keyword evidence="1" id="KW-1133">Transmembrane helix</keyword>
<comment type="caution">
    <text evidence="2">The sequence shown here is derived from an EMBL/GenBank/DDBJ whole genome shotgun (WGS) entry which is preliminary data.</text>
</comment>
<dbReference type="SUPFAM" id="SSF50978">
    <property type="entry name" value="WD40 repeat-like"/>
    <property type="match status" value="1"/>
</dbReference>
<evidence type="ECO:0000313" key="3">
    <source>
        <dbReference type="Proteomes" id="UP000053558"/>
    </source>
</evidence>
<evidence type="ECO:0008006" key="4">
    <source>
        <dbReference type="Google" id="ProtNLM"/>
    </source>
</evidence>
<dbReference type="InterPro" id="IPR036322">
    <property type="entry name" value="WD40_repeat_dom_sf"/>
</dbReference>
<dbReference type="EMBL" id="JH711583">
    <property type="protein sequence ID" value="EIW77537.1"/>
    <property type="molecule type" value="Genomic_DNA"/>
</dbReference>
<gene>
    <name evidence="2" type="ORF">CONPUDRAFT_156758</name>
</gene>
<evidence type="ECO:0000256" key="1">
    <source>
        <dbReference type="SAM" id="Phobius"/>
    </source>
</evidence>
<feature type="transmembrane region" description="Helical" evidence="1">
    <location>
        <begin position="148"/>
        <end position="168"/>
    </location>
</feature>
<organism evidence="2 3">
    <name type="scientific">Coniophora puteana (strain RWD-64-598)</name>
    <name type="common">Brown rot fungus</name>
    <dbReference type="NCBI Taxonomy" id="741705"/>
    <lineage>
        <taxon>Eukaryota</taxon>
        <taxon>Fungi</taxon>
        <taxon>Dikarya</taxon>
        <taxon>Basidiomycota</taxon>
        <taxon>Agaricomycotina</taxon>
        <taxon>Agaricomycetes</taxon>
        <taxon>Agaricomycetidae</taxon>
        <taxon>Boletales</taxon>
        <taxon>Coniophorineae</taxon>
        <taxon>Coniophoraceae</taxon>
        <taxon>Coniophora</taxon>
    </lineage>
</organism>
<dbReference type="GeneID" id="19203622"/>
<accession>A0A5M3MER4</accession>
<dbReference type="KEGG" id="cput:CONPUDRAFT_156758"/>
<keyword evidence="1" id="KW-0812">Transmembrane</keyword>
<sequence>MARGFNVYDITTGTALGSFKFQHGSAHRAPVSFLHGGRSLVGGSSIGRTWVWDVDAEDVRQVIPHEDDGVVLAIDAPPLDEQGRTVLAIATASGEEAGLTIKLWDNRDHQEHQEGRDLDQKPAVDPGIPYRPISWRVFIDQSTWMCCVFAPLLAFAVVGPWLLCEFLFSM</sequence>
<dbReference type="OrthoDB" id="2752513at2759"/>
<proteinExistence type="predicted"/>
<dbReference type="Proteomes" id="UP000053558">
    <property type="component" value="Unassembled WGS sequence"/>
</dbReference>
<keyword evidence="3" id="KW-1185">Reference proteome</keyword>
<reference evidence="3" key="1">
    <citation type="journal article" date="2012" name="Science">
        <title>The Paleozoic origin of enzymatic lignin decomposition reconstructed from 31 fungal genomes.</title>
        <authorList>
            <person name="Floudas D."/>
            <person name="Binder M."/>
            <person name="Riley R."/>
            <person name="Barry K."/>
            <person name="Blanchette R.A."/>
            <person name="Henrissat B."/>
            <person name="Martinez A.T."/>
            <person name="Otillar R."/>
            <person name="Spatafora J.W."/>
            <person name="Yadav J.S."/>
            <person name="Aerts A."/>
            <person name="Benoit I."/>
            <person name="Boyd A."/>
            <person name="Carlson A."/>
            <person name="Copeland A."/>
            <person name="Coutinho P.M."/>
            <person name="de Vries R.P."/>
            <person name="Ferreira P."/>
            <person name="Findley K."/>
            <person name="Foster B."/>
            <person name="Gaskell J."/>
            <person name="Glotzer D."/>
            <person name="Gorecki P."/>
            <person name="Heitman J."/>
            <person name="Hesse C."/>
            <person name="Hori C."/>
            <person name="Igarashi K."/>
            <person name="Jurgens J.A."/>
            <person name="Kallen N."/>
            <person name="Kersten P."/>
            <person name="Kohler A."/>
            <person name="Kuees U."/>
            <person name="Kumar T.K.A."/>
            <person name="Kuo A."/>
            <person name="LaButti K."/>
            <person name="Larrondo L.F."/>
            <person name="Lindquist E."/>
            <person name="Ling A."/>
            <person name="Lombard V."/>
            <person name="Lucas S."/>
            <person name="Lundell T."/>
            <person name="Martin R."/>
            <person name="McLaughlin D.J."/>
            <person name="Morgenstern I."/>
            <person name="Morin E."/>
            <person name="Murat C."/>
            <person name="Nagy L.G."/>
            <person name="Nolan M."/>
            <person name="Ohm R.A."/>
            <person name="Patyshakuliyeva A."/>
            <person name="Rokas A."/>
            <person name="Ruiz-Duenas F.J."/>
            <person name="Sabat G."/>
            <person name="Salamov A."/>
            <person name="Samejima M."/>
            <person name="Schmutz J."/>
            <person name="Slot J.C."/>
            <person name="St John F."/>
            <person name="Stenlid J."/>
            <person name="Sun H."/>
            <person name="Sun S."/>
            <person name="Syed K."/>
            <person name="Tsang A."/>
            <person name="Wiebenga A."/>
            <person name="Young D."/>
            <person name="Pisabarro A."/>
            <person name="Eastwood D.C."/>
            <person name="Martin F."/>
            <person name="Cullen D."/>
            <person name="Grigoriev I.V."/>
            <person name="Hibbett D.S."/>
        </authorList>
    </citation>
    <scope>NUCLEOTIDE SEQUENCE [LARGE SCALE GENOMIC DNA]</scope>
    <source>
        <strain evidence="3">RWD-64-598 SS2</strain>
    </source>
</reference>
<evidence type="ECO:0000313" key="2">
    <source>
        <dbReference type="EMBL" id="EIW77537.1"/>
    </source>
</evidence>
<dbReference type="RefSeq" id="XP_007771964.1">
    <property type="nucleotide sequence ID" value="XM_007773774.1"/>
</dbReference>
<dbReference type="AlphaFoldDB" id="A0A5M3MER4"/>
<dbReference type="InterPro" id="IPR015943">
    <property type="entry name" value="WD40/YVTN_repeat-like_dom_sf"/>
</dbReference>
<protein>
    <recommendedName>
        <fullName evidence="4">WD40 repeat-like protein</fullName>
    </recommendedName>
</protein>